<evidence type="ECO:0000256" key="1">
    <source>
        <dbReference type="SAM" id="MobiDB-lite"/>
    </source>
</evidence>
<sequence length="59" mass="6709">MAHFAKFGTTWQPCTTPQPSLPPPPTRSPPITAPLLPRAHQPRPRPARPLRLQRQRKLL</sequence>
<feature type="region of interest" description="Disordered" evidence="1">
    <location>
        <begin position="1"/>
        <end position="59"/>
    </location>
</feature>
<protein>
    <submittedName>
        <fullName evidence="2">Uncharacterized protein</fullName>
    </submittedName>
</protein>
<name>A0A5B7IQE0_PORTR</name>
<gene>
    <name evidence="2" type="ORF">E2C01_079462</name>
</gene>
<dbReference type="Proteomes" id="UP000324222">
    <property type="component" value="Unassembled WGS sequence"/>
</dbReference>
<evidence type="ECO:0000313" key="3">
    <source>
        <dbReference type="Proteomes" id="UP000324222"/>
    </source>
</evidence>
<dbReference type="EMBL" id="VSRR010066199">
    <property type="protein sequence ID" value="MPC84715.1"/>
    <property type="molecule type" value="Genomic_DNA"/>
</dbReference>
<feature type="compositionally biased region" description="Basic residues" evidence="1">
    <location>
        <begin position="40"/>
        <end position="59"/>
    </location>
</feature>
<organism evidence="2 3">
    <name type="scientific">Portunus trituberculatus</name>
    <name type="common">Swimming crab</name>
    <name type="synonym">Neptunus trituberculatus</name>
    <dbReference type="NCBI Taxonomy" id="210409"/>
    <lineage>
        <taxon>Eukaryota</taxon>
        <taxon>Metazoa</taxon>
        <taxon>Ecdysozoa</taxon>
        <taxon>Arthropoda</taxon>
        <taxon>Crustacea</taxon>
        <taxon>Multicrustacea</taxon>
        <taxon>Malacostraca</taxon>
        <taxon>Eumalacostraca</taxon>
        <taxon>Eucarida</taxon>
        <taxon>Decapoda</taxon>
        <taxon>Pleocyemata</taxon>
        <taxon>Brachyura</taxon>
        <taxon>Eubrachyura</taxon>
        <taxon>Portunoidea</taxon>
        <taxon>Portunidae</taxon>
        <taxon>Portuninae</taxon>
        <taxon>Portunus</taxon>
    </lineage>
</organism>
<accession>A0A5B7IQE0</accession>
<comment type="caution">
    <text evidence="2">The sequence shown here is derived from an EMBL/GenBank/DDBJ whole genome shotgun (WGS) entry which is preliminary data.</text>
</comment>
<proteinExistence type="predicted"/>
<keyword evidence="3" id="KW-1185">Reference proteome</keyword>
<evidence type="ECO:0000313" key="2">
    <source>
        <dbReference type="EMBL" id="MPC84715.1"/>
    </source>
</evidence>
<dbReference type="AlphaFoldDB" id="A0A5B7IQE0"/>
<feature type="compositionally biased region" description="Pro residues" evidence="1">
    <location>
        <begin position="19"/>
        <end position="32"/>
    </location>
</feature>
<reference evidence="2 3" key="1">
    <citation type="submission" date="2019-05" db="EMBL/GenBank/DDBJ databases">
        <title>Another draft genome of Portunus trituberculatus and its Hox gene families provides insights of decapod evolution.</title>
        <authorList>
            <person name="Jeong J.-H."/>
            <person name="Song I."/>
            <person name="Kim S."/>
            <person name="Choi T."/>
            <person name="Kim D."/>
            <person name="Ryu S."/>
            <person name="Kim W."/>
        </authorList>
    </citation>
    <scope>NUCLEOTIDE SEQUENCE [LARGE SCALE GENOMIC DNA]</scope>
    <source>
        <tissue evidence="2">Muscle</tissue>
    </source>
</reference>